<keyword evidence="2" id="KW-0813">Transport</keyword>
<dbReference type="GO" id="GO:0005886">
    <property type="term" value="C:plasma membrane"/>
    <property type="evidence" value="ECO:0007669"/>
    <property type="project" value="UniProtKB-SubCell"/>
</dbReference>
<keyword evidence="4 7" id="KW-0812">Transmembrane</keyword>
<feature type="transmembrane region" description="Helical" evidence="7">
    <location>
        <begin position="33"/>
        <end position="55"/>
    </location>
</feature>
<organism evidence="9 10">
    <name type="scientific">Lactiplantibacillus mudanjiangensis</name>
    <dbReference type="NCBI Taxonomy" id="1296538"/>
    <lineage>
        <taxon>Bacteria</taxon>
        <taxon>Bacillati</taxon>
        <taxon>Bacillota</taxon>
        <taxon>Bacilli</taxon>
        <taxon>Lactobacillales</taxon>
        <taxon>Lactobacillaceae</taxon>
        <taxon>Lactiplantibacillus</taxon>
    </lineage>
</organism>
<keyword evidence="5 7" id="KW-1133">Transmembrane helix</keyword>
<dbReference type="InterPro" id="IPR052425">
    <property type="entry name" value="Uncharacterized_MFS-type"/>
</dbReference>
<gene>
    <name evidence="9" type="ORF">MUDAN_MDHGFNIF_03081</name>
</gene>
<name>A0A660E3I0_9LACO</name>
<dbReference type="GO" id="GO:0022857">
    <property type="term" value="F:transmembrane transporter activity"/>
    <property type="evidence" value="ECO:0007669"/>
    <property type="project" value="InterPro"/>
</dbReference>
<feature type="transmembrane region" description="Helical" evidence="7">
    <location>
        <begin position="341"/>
        <end position="360"/>
    </location>
</feature>
<feature type="transmembrane region" description="Helical" evidence="7">
    <location>
        <begin position="220"/>
        <end position="243"/>
    </location>
</feature>
<dbReference type="CDD" id="cd17370">
    <property type="entry name" value="MFS_MJ1317_like"/>
    <property type="match status" value="1"/>
</dbReference>
<feature type="transmembrane region" description="Helical" evidence="7">
    <location>
        <begin position="175"/>
        <end position="193"/>
    </location>
</feature>
<feature type="transmembrane region" description="Helical" evidence="7">
    <location>
        <begin position="9"/>
        <end position="27"/>
    </location>
</feature>
<keyword evidence="3" id="KW-1003">Cell membrane</keyword>
<evidence type="ECO:0000256" key="1">
    <source>
        <dbReference type="ARBA" id="ARBA00004651"/>
    </source>
</evidence>
<evidence type="ECO:0000256" key="7">
    <source>
        <dbReference type="SAM" id="Phobius"/>
    </source>
</evidence>
<evidence type="ECO:0000256" key="2">
    <source>
        <dbReference type="ARBA" id="ARBA00022448"/>
    </source>
</evidence>
<dbReference type="RefSeq" id="WP_130846084.1">
    <property type="nucleotide sequence ID" value="NZ_BJDY01000001.1"/>
</dbReference>
<reference evidence="9 10" key="1">
    <citation type="submission" date="2018-11" db="EMBL/GenBank/DDBJ databases">
        <authorList>
            <person name="Wuyts S."/>
        </authorList>
    </citation>
    <scope>NUCLEOTIDE SEQUENCE [LARGE SCALE GENOMIC DNA]</scope>
    <source>
        <strain evidence="9">Lactobacillus mudanjiangensis AMBF249</strain>
    </source>
</reference>
<evidence type="ECO:0000313" key="9">
    <source>
        <dbReference type="EMBL" id="VDG28666.1"/>
    </source>
</evidence>
<dbReference type="OrthoDB" id="9814001at2"/>
<keyword evidence="6 7" id="KW-0472">Membrane</keyword>
<feature type="domain" description="Major facilitator superfamily (MFS) profile" evidence="8">
    <location>
        <begin position="218"/>
        <end position="399"/>
    </location>
</feature>
<feature type="transmembrane region" description="Helical" evidence="7">
    <location>
        <begin position="149"/>
        <end position="168"/>
    </location>
</feature>
<protein>
    <recommendedName>
        <fullName evidence="8">Major facilitator superfamily (MFS) profile domain-containing protein</fullName>
    </recommendedName>
</protein>
<dbReference type="PANTHER" id="PTHR42688:SF1">
    <property type="entry name" value="BLR5212 PROTEIN"/>
    <property type="match status" value="1"/>
</dbReference>
<proteinExistence type="predicted"/>
<evidence type="ECO:0000256" key="6">
    <source>
        <dbReference type="ARBA" id="ARBA00023136"/>
    </source>
</evidence>
<sequence>MIKTQHKQLIYFIILMGVVNLFADMTHEGARSIYGAYLSFQGLTAAQIGFVTGVGEFIGYGLRLISGNIVDRTQRYWPAMTIGFVINVLSVPALVFCNRQGWLLACVLIISERAGRAIRLPANNTMLSFAGSQMGNGRAFALEEFLDSIGSFLGPVYLYLIMTLGVTATTNYQALFAWLIVPAILTLVALMFAHQQFPRPEKFEPDKVTTGQTKIDGNTWLYVIGIVSFALGFMDFPIITMHIQRLNLVSNINLPLLYALAMIIGAIATLVFGGAYDRWGIKVLSWSTLLAAPFSGFIFLSHHLSVILIGIVLWGIGMGAQESLMEAIVGAMVARRQRARAFGFFDMVFGIAWFIGSWLLGLLYDWSLPIMVICSVALQLVAASCYLIINWRTTKMGAA</sequence>
<feature type="transmembrane region" description="Helical" evidence="7">
    <location>
        <begin position="296"/>
        <end position="320"/>
    </location>
</feature>
<evidence type="ECO:0000256" key="4">
    <source>
        <dbReference type="ARBA" id="ARBA00022692"/>
    </source>
</evidence>
<evidence type="ECO:0000313" key="10">
    <source>
        <dbReference type="Proteomes" id="UP000289996"/>
    </source>
</evidence>
<dbReference type="InterPro" id="IPR036259">
    <property type="entry name" value="MFS_trans_sf"/>
</dbReference>
<feature type="transmembrane region" description="Helical" evidence="7">
    <location>
        <begin position="366"/>
        <end position="389"/>
    </location>
</feature>
<dbReference type="InterPro" id="IPR020846">
    <property type="entry name" value="MFS_dom"/>
</dbReference>
<accession>A0A660E3I0</accession>
<evidence type="ECO:0000259" key="8">
    <source>
        <dbReference type="PROSITE" id="PS50850"/>
    </source>
</evidence>
<dbReference type="PANTHER" id="PTHR42688">
    <property type="entry name" value="CONSERVED PROTEIN"/>
    <property type="match status" value="1"/>
</dbReference>
<dbReference type="Pfam" id="PF07690">
    <property type="entry name" value="MFS_1"/>
    <property type="match status" value="1"/>
</dbReference>
<feature type="transmembrane region" description="Helical" evidence="7">
    <location>
        <begin position="76"/>
        <end position="95"/>
    </location>
</feature>
<dbReference type="SUPFAM" id="SSF103473">
    <property type="entry name" value="MFS general substrate transporter"/>
    <property type="match status" value="1"/>
</dbReference>
<comment type="subcellular location">
    <subcellularLocation>
        <location evidence="1">Cell membrane</location>
        <topology evidence="1">Multi-pass membrane protein</topology>
    </subcellularLocation>
</comment>
<keyword evidence="10" id="KW-1185">Reference proteome</keyword>
<evidence type="ECO:0000256" key="3">
    <source>
        <dbReference type="ARBA" id="ARBA00022475"/>
    </source>
</evidence>
<dbReference type="PROSITE" id="PS50850">
    <property type="entry name" value="MFS"/>
    <property type="match status" value="1"/>
</dbReference>
<feature type="transmembrane region" description="Helical" evidence="7">
    <location>
        <begin position="255"/>
        <end position="276"/>
    </location>
</feature>
<dbReference type="Proteomes" id="UP000289996">
    <property type="component" value="Unassembled WGS sequence"/>
</dbReference>
<dbReference type="InterPro" id="IPR011701">
    <property type="entry name" value="MFS"/>
</dbReference>
<dbReference type="EMBL" id="UYIG01000122">
    <property type="protein sequence ID" value="VDG28666.1"/>
    <property type="molecule type" value="Genomic_DNA"/>
</dbReference>
<dbReference type="Gene3D" id="1.20.1250.20">
    <property type="entry name" value="MFS general substrate transporter like domains"/>
    <property type="match status" value="2"/>
</dbReference>
<evidence type="ECO:0000256" key="5">
    <source>
        <dbReference type="ARBA" id="ARBA00022989"/>
    </source>
</evidence>
<dbReference type="AlphaFoldDB" id="A0A660E3I0"/>